<name>A0ABR1JNT2_9AGAR</name>
<dbReference type="Proteomes" id="UP001498398">
    <property type="component" value="Unassembled WGS sequence"/>
</dbReference>
<comment type="subcellular location">
    <subcellularLocation>
        <location evidence="1">Nucleus</location>
        <location evidence="1">Nucleolus</location>
    </subcellularLocation>
</comment>
<dbReference type="PANTHER" id="PTHR14150:SF12">
    <property type="entry name" value="U3 SMALL NUCLEOLAR RNA-ASSOCIATED PROTEIN 14 HOMOLOG A"/>
    <property type="match status" value="1"/>
</dbReference>
<keyword evidence="6" id="KW-1185">Reference proteome</keyword>
<feature type="compositionally biased region" description="Basic and acidic residues" evidence="4">
    <location>
        <begin position="123"/>
        <end position="139"/>
    </location>
</feature>
<evidence type="ECO:0000256" key="1">
    <source>
        <dbReference type="ARBA" id="ARBA00004604"/>
    </source>
</evidence>
<dbReference type="InterPro" id="IPR006709">
    <property type="entry name" value="SSU_processome_Utp14"/>
</dbReference>
<keyword evidence="3" id="KW-0539">Nucleus</keyword>
<feature type="compositionally biased region" description="Basic and acidic residues" evidence="4">
    <location>
        <begin position="81"/>
        <end position="96"/>
    </location>
</feature>
<dbReference type="PANTHER" id="PTHR14150">
    <property type="entry name" value="U3 SMALL NUCLEOLAR RNA-ASSOCIATED PROTEIN 14"/>
    <property type="match status" value="1"/>
</dbReference>
<gene>
    <name evidence="5" type="ORF">VKT23_006821</name>
</gene>
<feature type="compositionally biased region" description="Acidic residues" evidence="4">
    <location>
        <begin position="69"/>
        <end position="80"/>
    </location>
</feature>
<dbReference type="Pfam" id="PF04615">
    <property type="entry name" value="Utp14"/>
    <property type="match status" value="1"/>
</dbReference>
<feature type="compositionally biased region" description="Acidic residues" evidence="4">
    <location>
        <begin position="150"/>
        <end position="167"/>
    </location>
</feature>
<proteinExistence type="predicted"/>
<organism evidence="5 6">
    <name type="scientific">Marasmiellus scandens</name>
    <dbReference type="NCBI Taxonomy" id="2682957"/>
    <lineage>
        <taxon>Eukaryota</taxon>
        <taxon>Fungi</taxon>
        <taxon>Dikarya</taxon>
        <taxon>Basidiomycota</taxon>
        <taxon>Agaricomycotina</taxon>
        <taxon>Agaricomycetes</taxon>
        <taxon>Agaricomycetidae</taxon>
        <taxon>Agaricales</taxon>
        <taxon>Marasmiineae</taxon>
        <taxon>Omphalotaceae</taxon>
        <taxon>Marasmiellus</taxon>
    </lineage>
</organism>
<evidence type="ECO:0000256" key="4">
    <source>
        <dbReference type="SAM" id="MobiDB-lite"/>
    </source>
</evidence>
<dbReference type="EMBL" id="JBANRG010000009">
    <property type="protein sequence ID" value="KAK7463472.1"/>
    <property type="molecule type" value="Genomic_DNA"/>
</dbReference>
<evidence type="ECO:0000313" key="6">
    <source>
        <dbReference type="Proteomes" id="UP001498398"/>
    </source>
</evidence>
<reference evidence="5 6" key="1">
    <citation type="submission" date="2024-01" db="EMBL/GenBank/DDBJ databases">
        <title>A draft genome for the cacao thread blight pathogen Marasmiellus scandens.</title>
        <authorList>
            <person name="Baruah I.K."/>
            <person name="Leung J."/>
            <person name="Bukari Y."/>
            <person name="Amoako-Attah I."/>
            <person name="Meinhardt L.W."/>
            <person name="Bailey B.A."/>
            <person name="Cohen S.P."/>
        </authorList>
    </citation>
    <scope>NUCLEOTIDE SEQUENCE [LARGE SCALE GENOMIC DNA]</scope>
    <source>
        <strain evidence="5 6">GH-19</strain>
    </source>
</reference>
<evidence type="ECO:0000256" key="2">
    <source>
        <dbReference type="ARBA" id="ARBA00022553"/>
    </source>
</evidence>
<accession>A0ABR1JNT2</accession>
<feature type="compositionally biased region" description="Basic residues" evidence="4">
    <location>
        <begin position="97"/>
        <end position="111"/>
    </location>
</feature>
<feature type="region of interest" description="Disordered" evidence="4">
    <location>
        <begin position="226"/>
        <end position="268"/>
    </location>
</feature>
<comment type="caution">
    <text evidence="5">The sequence shown here is derived from an EMBL/GenBank/DDBJ whole genome shotgun (WGS) entry which is preliminary data.</text>
</comment>
<sequence length="268" mass="30666">MTTEASILQTEENMLKANALSVEEVAERRRELRRMRELMFRAEVKAKRVKKIKSKVYRRLRRKERDAAGEDAEDADEDDEEKRLRMEKDRARERATLKHKNTGKWAKHMKSRNGYGEEDDDEGMRGGRAEIEEMLARGEKLRRRIQGQESGEEDDSDNDEGGDDDMETAFNELRELRDGNEDQGEENVGKKGKSVFEMKFMKDAMARKQSEANKMVDDFVREIGADLGTVSEDENHDDPSQDDSGVVVSRAGGRMTFQPGANVVGRLS</sequence>
<evidence type="ECO:0000256" key="3">
    <source>
        <dbReference type="ARBA" id="ARBA00023242"/>
    </source>
</evidence>
<evidence type="ECO:0000313" key="5">
    <source>
        <dbReference type="EMBL" id="KAK7463472.1"/>
    </source>
</evidence>
<keyword evidence="2" id="KW-0597">Phosphoprotein</keyword>
<feature type="region of interest" description="Disordered" evidence="4">
    <location>
        <begin position="60"/>
        <end position="193"/>
    </location>
</feature>
<protein>
    <submittedName>
        <fullName evidence="5">Uncharacterized protein</fullName>
    </submittedName>
</protein>